<dbReference type="RefSeq" id="WP_063968453.1">
    <property type="nucleotide sequence ID" value="NZ_JAMXLT020000003.1"/>
</dbReference>
<gene>
    <name evidence="2" type="ORF">NG800_002650</name>
</gene>
<keyword evidence="3" id="KW-1185">Reference proteome</keyword>
<sequence length="154" mass="17536">MKLRIQFLLILLLAACTSKSGSGNSDSLEGQQWTWGRRDSNTGIGGGNSWRFLAGQRFTGTSWYSGGAYWTRDFSGSYFYDPKKQCVYLKYDKNNAPTETTRQKLQMVITENDTILMVKNGWEKSEGASRDLNLGKLPNIIEENAKFKIEYLHK</sequence>
<dbReference type="EMBL" id="JAMXLT020000003">
    <property type="protein sequence ID" value="MDW8547794.1"/>
    <property type="molecule type" value="Genomic_DNA"/>
</dbReference>
<accession>A0ABU4JDS4</accession>
<proteinExistence type="predicted"/>
<feature type="chain" id="PRO_5047534129" description="DUF1080 domain-containing protein" evidence="1">
    <location>
        <begin position="21"/>
        <end position="154"/>
    </location>
</feature>
<reference evidence="2 3" key="1">
    <citation type="submission" date="2023-11" db="EMBL/GenBank/DDBJ databases">
        <title>First isolation, identification, and characterization of non-pathogenic Epilithonimonas ginsengisoli isolated from diseased farmed rainbow trout (Oncorhynchus mykiss) in Chile.</title>
        <authorList>
            <person name="Miranda C.D."/>
            <person name="Irgang R."/>
            <person name="Concha C."/>
            <person name="Rojas R."/>
            <person name="Avendano R."/>
        </authorList>
    </citation>
    <scope>NUCLEOTIDE SEQUENCE [LARGE SCALE GENOMIC DNA]</scope>
    <source>
        <strain evidence="2 3">FP99</strain>
    </source>
</reference>
<keyword evidence="1" id="KW-0732">Signal</keyword>
<dbReference type="Proteomes" id="UP001204439">
    <property type="component" value="Unassembled WGS sequence"/>
</dbReference>
<evidence type="ECO:0000313" key="3">
    <source>
        <dbReference type="Proteomes" id="UP001204439"/>
    </source>
</evidence>
<name>A0ABU4JDS4_9FLAO</name>
<comment type="caution">
    <text evidence="2">The sequence shown here is derived from an EMBL/GenBank/DDBJ whole genome shotgun (WGS) entry which is preliminary data.</text>
</comment>
<feature type="signal peptide" evidence="1">
    <location>
        <begin position="1"/>
        <end position="20"/>
    </location>
</feature>
<protein>
    <recommendedName>
        <fullName evidence="4">DUF1080 domain-containing protein</fullName>
    </recommendedName>
</protein>
<organism evidence="2 3">
    <name type="scientific">Epilithonimonas ginsengisoli</name>
    <dbReference type="NCBI Taxonomy" id="1245592"/>
    <lineage>
        <taxon>Bacteria</taxon>
        <taxon>Pseudomonadati</taxon>
        <taxon>Bacteroidota</taxon>
        <taxon>Flavobacteriia</taxon>
        <taxon>Flavobacteriales</taxon>
        <taxon>Weeksellaceae</taxon>
        <taxon>Chryseobacterium group</taxon>
        <taxon>Epilithonimonas</taxon>
    </lineage>
</organism>
<evidence type="ECO:0000313" key="2">
    <source>
        <dbReference type="EMBL" id="MDW8547794.1"/>
    </source>
</evidence>
<dbReference type="PROSITE" id="PS51257">
    <property type="entry name" value="PROKAR_LIPOPROTEIN"/>
    <property type="match status" value="1"/>
</dbReference>
<evidence type="ECO:0008006" key="4">
    <source>
        <dbReference type="Google" id="ProtNLM"/>
    </source>
</evidence>
<evidence type="ECO:0000256" key="1">
    <source>
        <dbReference type="SAM" id="SignalP"/>
    </source>
</evidence>